<dbReference type="InterPro" id="IPR016024">
    <property type="entry name" value="ARM-type_fold"/>
</dbReference>
<dbReference type="InterPro" id="IPR011989">
    <property type="entry name" value="ARM-like"/>
</dbReference>
<dbReference type="EnsemblMetazoa" id="XM_014391753.2">
    <property type="protein sequence ID" value="XP_014247239.1"/>
    <property type="gene ID" value="LOC106665371"/>
</dbReference>
<sequence>MKKIITQETFNETFRENVTELDMNSEEALAETIQQFQAQGVDLSNIVKTVEMARGLDPIKQIVDNLKKIHDAGTESEMCSEILYNLTQSRKLCSSNLAYKMLAGKNGLYNTLLRLLNRSKGNETLVVSCLETLTDVMDGYPDLLDDDGVKEIVYFLENEVSVPVIKLTLRWASVCCIKHESNRQKFFSNNIVTLLKKFITPDVDTMLLKGACGLIWAMTLDDDIRALVPNAHNHACAFAAEYLEPLVQILNVVKDENILSEVVNTLSSIMVRNEFCEVVSRNDGIKFIMAMLNEYRYNLVLARRILKLLTNLAGNDNVKSDIMDNNAAEKITSLLNEYITDSTMVKSIALLISKLTLRMEKYGLAFIKLGVVELITQAMKVHLCNVELLRNCCWALRNIAVHNKHLKEYFIQMGVEEVVNHIGIKFEEISQDCNAVLIALDCPVKLTEQWVGKTGDKLAENK</sequence>
<evidence type="ECO:0000313" key="3">
    <source>
        <dbReference type="Proteomes" id="UP000494040"/>
    </source>
</evidence>
<dbReference type="PANTHER" id="PTHR22895">
    <property type="entry name" value="ARMADILLO REPEAT-CONTAINING PROTEIN 6"/>
    <property type="match status" value="1"/>
</dbReference>
<reference evidence="2" key="1">
    <citation type="submission" date="2022-01" db="UniProtKB">
        <authorList>
            <consortium name="EnsemblMetazoa"/>
        </authorList>
    </citation>
    <scope>IDENTIFICATION</scope>
</reference>
<dbReference type="OrthoDB" id="449062at2759"/>
<dbReference type="PANTHER" id="PTHR22895:SF0">
    <property type="entry name" value="ARMADILLO REPEAT-CONTAINING PROTEIN 6"/>
    <property type="match status" value="1"/>
</dbReference>
<dbReference type="InterPro" id="IPR000225">
    <property type="entry name" value="Armadillo"/>
</dbReference>
<evidence type="ECO:0000313" key="2">
    <source>
        <dbReference type="EnsemblMetazoa" id="XP_014247239.1"/>
    </source>
</evidence>
<keyword evidence="1" id="KW-0677">Repeat</keyword>
<dbReference type="Gene3D" id="1.25.10.10">
    <property type="entry name" value="Leucine-rich Repeat Variant"/>
    <property type="match status" value="2"/>
</dbReference>
<keyword evidence="3" id="KW-1185">Reference proteome</keyword>
<protein>
    <submittedName>
        <fullName evidence="2">Uncharacterized protein</fullName>
    </submittedName>
</protein>
<dbReference type="OMA" id="THKQPDL"/>
<dbReference type="SUPFAM" id="SSF48371">
    <property type="entry name" value="ARM repeat"/>
    <property type="match status" value="1"/>
</dbReference>
<organism evidence="2 3">
    <name type="scientific">Cimex lectularius</name>
    <name type="common">Bed bug</name>
    <name type="synonym">Acanthia lectularia</name>
    <dbReference type="NCBI Taxonomy" id="79782"/>
    <lineage>
        <taxon>Eukaryota</taxon>
        <taxon>Metazoa</taxon>
        <taxon>Ecdysozoa</taxon>
        <taxon>Arthropoda</taxon>
        <taxon>Hexapoda</taxon>
        <taxon>Insecta</taxon>
        <taxon>Pterygota</taxon>
        <taxon>Neoptera</taxon>
        <taxon>Paraneoptera</taxon>
        <taxon>Hemiptera</taxon>
        <taxon>Heteroptera</taxon>
        <taxon>Panheteroptera</taxon>
        <taxon>Cimicomorpha</taxon>
        <taxon>Cimicidae</taxon>
        <taxon>Cimex</taxon>
    </lineage>
</organism>
<dbReference type="KEGG" id="clec:106665371"/>
<dbReference type="Proteomes" id="UP000494040">
    <property type="component" value="Unassembled WGS sequence"/>
</dbReference>
<dbReference type="AlphaFoldDB" id="A0A8I6RKW7"/>
<dbReference type="RefSeq" id="XP_014247239.1">
    <property type="nucleotide sequence ID" value="XM_014391753.2"/>
</dbReference>
<dbReference type="SMART" id="SM00185">
    <property type="entry name" value="ARM"/>
    <property type="match status" value="5"/>
</dbReference>
<evidence type="ECO:0000256" key="1">
    <source>
        <dbReference type="ARBA" id="ARBA00022737"/>
    </source>
</evidence>
<name>A0A8I6RKW7_CIMLE</name>
<dbReference type="GO" id="GO:0002244">
    <property type="term" value="P:hematopoietic progenitor cell differentiation"/>
    <property type="evidence" value="ECO:0007669"/>
    <property type="project" value="TreeGrafter"/>
</dbReference>
<dbReference type="GeneID" id="106665371"/>
<proteinExistence type="predicted"/>
<accession>A0A8I6RKW7</accession>